<dbReference type="OrthoDB" id="9796171at2"/>
<dbReference type="RefSeq" id="WP_153737042.1">
    <property type="nucleotide sequence ID" value="NZ_WJNG01000009.1"/>
</dbReference>
<protein>
    <submittedName>
        <fullName evidence="2">GNAT family N-acetyltransferase</fullName>
    </submittedName>
</protein>
<dbReference type="PANTHER" id="PTHR13355:SF11">
    <property type="entry name" value="GLUCOSAMINE 6-PHOSPHATE N-ACETYLTRANSFERASE"/>
    <property type="match status" value="1"/>
</dbReference>
<proteinExistence type="predicted"/>
<evidence type="ECO:0000259" key="1">
    <source>
        <dbReference type="PROSITE" id="PS51186"/>
    </source>
</evidence>
<dbReference type="SUPFAM" id="SSF55729">
    <property type="entry name" value="Acyl-CoA N-acyltransferases (Nat)"/>
    <property type="match status" value="1"/>
</dbReference>
<dbReference type="InterPro" id="IPR039143">
    <property type="entry name" value="GNPNAT1-like"/>
</dbReference>
<dbReference type="InterPro" id="IPR000182">
    <property type="entry name" value="GNAT_dom"/>
</dbReference>
<dbReference type="Pfam" id="PF13673">
    <property type="entry name" value="Acetyltransf_10"/>
    <property type="match status" value="1"/>
</dbReference>
<dbReference type="AlphaFoldDB" id="A0A6A8DCL4"/>
<dbReference type="Proteomes" id="UP000799092">
    <property type="component" value="Unassembled WGS sequence"/>
</dbReference>
<dbReference type="PANTHER" id="PTHR13355">
    <property type="entry name" value="GLUCOSAMINE 6-PHOSPHATE N-ACETYLTRANSFERASE"/>
    <property type="match status" value="1"/>
</dbReference>
<organism evidence="2 3">
    <name type="scientific">Aquibacillus halophilus</name>
    <dbReference type="NCBI Taxonomy" id="930132"/>
    <lineage>
        <taxon>Bacteria</taxon>
        <taxon>Bacillati</taxon>
        <taxon>Bacillota</taxon>
        <taxon>Bacilli</taxon>
        <taxon>Bacillales</taxon>
        <taxon>Bacillaceae</taxon>
        <taxon>Aquibacillus</taxon>
    </lineage>
</organism>
<dbReference type="GO" id="GO:0004343">
    <property type="term" value="F:glucosamine 6-phosphate N-acetyltransferase activity"/>
    <property type="evidence" value="ECO:0007669"/>
    <property type="project" value="TreeGrafter"/>
</dbReference>
<keyword evidence="2" id="KW-0808">Transferase</keyword>
<evidence type="ECO:0000313" key="2">
    <source>
        <dbReference type="EMBL" id="MRH43413.1"/>
    </source>
</evidence>
<gene>
    <name evidence="2" type="ORF">GH741_12055</name>
</gene>
<dbReference type="InterPro" id="IPR016181">
    <property type="entry name" value="Acyl_CoA_acyltransferase"/>
</dbReference>
<dbReference type="EMBL" id="WJNG01000009">
    <property type="protein sequence ID" value="MRH43413.1"/>
    <property type="molecule type" value="Genomic_DNA"/>
</dbReference>
<sequence>MEVKIAKTDEQQQDAYRVRHTVFVLEQNVPPEIEIDELENDSTHFIGYDGNQPIAAGRLRYVEDYGKLERVCVLKDFRGLQFGKQMIAEMENVIRSKGLPKAKLNAQTHAEDFYKSIGYQTISEQFMDAGIPHVTMIKEV</sequence>
<dbReference type="PROSITE" id="PS51186">
    <property type="entry name" value="GNAT"/>
    <property type="match status" value="1"/>
</dbReference>
<feature type="domain" description="N-acetyltransferase" evidence="1">
    <location>
        <begin position="1"/>
        <end position="140"/>
    </location>
</feature>
<dbReference type="Gene3D" id="3.40.630.30">
    <property type="match status" value="1"/>
</dbReference>
<evidence type="ECO:0000313" key="3">
    <source>
        <dbReference type="Proteomes" id="UP000799092"/>
    </source>
</evidence>
<accession>A0A6A8DCL4</accession>
<name>A0A6A8DCL4_9BACI</name>
<comment type="caution">
    <text evidence="2">The sequence shown here is derived from an EMBL/GenBank/DDBJ whole genome shotgun (WGS) entry which is preliminary data.</text>
</comment>
<keyword evidence="3" id="KW-1185">Reference proteome</keyword>
<reference evidence="2" key="1">
    <citation type="submission" date="2019-11" db="EMBL/GenBank/DDBJ databases">
        <authorList>
            <person name="Li J."/>
        </authorList>
    </citation>
    <scope>NUCLEOTIDE SEQUENCE</scope>
    <source>
        <strain evidence="2">B6B</strain>
    </source>
</reference>
<dbReference type="CDD" id="cd04301">
    <property type="entry name" value="NAT_SF"/>
    <property type="match status" value="1"/>
</dbReference>